<sequence length="55" mass="6502">MDRILLQSNQMKRKNAEFVRLLNVRENLPSFFFKQNIVDCIMKNQVTIVSGETGW</sequence>
<dbReference type="Gene3D" id="3.40.50.300">
    <property type="entry name" value="P-loop containing nucleotide triphosphate hydrolases"/>
    <property type="match status" value="1"/>
</dbReference>
<dbReference type="AlphaFoldDB" id="A0A8H7ZY22"/>
<proteinExistence type="predicted"/>
<accession>A0A8H7ZY22</accession>
<gene>
    <name evidence="1" type="ORF">BJ554DRAFT_6545</name>
</gene>
<comment type="caution">
    <text evidence="1">The sequence shown here is derived from an EMBL/GenBank/DDBJ whole genome shotgun (WGS) entry which is preliminary data.</text>
</comment>
<keyword evidence="2" id="KW-1185">Reference proteome</keyword>
<reference evidence="1 2" key="1">
    <citation type="journal article" name="Sci. Rep.">
        <title>Genome-scale phylogenetic analyses confirm Olpidium as the closest living zoosporic fungus to the non-flagellated, terrestrial fungi.</title>
        <authorList>
            <person name="Chang Y."/>
            <person name="Rochon D."/>
            <person name="Sekimoto S."/>
            <person name="Wang Y."/>
            <person name="Chovatia M."/>
            <person name="Sandor L."/>
            <person name="Salamov A."/>
            <person name="Grigoriev I.V."/>
            <person name="Stajich J.E."/>
            <person name="Spatafora J.W."/>
        </authorList>
    </citation>
    <scope>NUCLEOTIDE SEQUENCE [LARGE SCALE GENOMIC DNA]</scope>
    <source>
        <strain evidence="1">S191</strain>
    </source>
</reference>
<dbReference type="InterPro" id="IPR027417">
    <property type="entry name" value="P-loop_NTPase"/>
</dbReference>
<evidence type="ECO:0000313" key="1">
    <source>
        <dbReference type="EMBL" id="KAG5461282.1"/>
    </source>
</evidence>
<organism evidence="1 2">
    <name type="scientific">Olpidium bornovanus</name>
    <dbReference type="NCBI Taxonomy" id="278681"/>
    <lineage>
        <taxon>Eukaryota</taxon>
        <taxon>Fungi</taxon>
        <taxon>Fungi incertae sedis</taxon>
        <taxon>Olpidiomycota</taxon>
        <taxon>Olpidiomycotina</taxon>
        <taxon>Olpidiomycetes</taxon>
        <taxon>Olpidiales</taxon>
        <taxon>Olpidiaceae</taxon>
        <taxon>Olpidium</taxon>
    </lineage>
</organism>
<name>A0A8H7ZY22_9FUNG</name>
<protein>
    <submittedName>
        <fullName evidence="1">Uncharacterized protein</fullName>
    </submittedName>
</protein>
<dbReference type="Proteomes" id="UP000673691">
    <property type="component" value="Unassembled WGS sequence"/>
</dbReference>
<dbReference type="OrthoDB" id="10253254at2759"/>
<dbReference type="EMBL" id="JAEFCI010003886">
    <property type="protein sequence ID" value="KAG5461282.1"/>
    <property type="molecule type" value="Genomic_DNA"/>
</dbReference>
<evidence type="ECO:0000313" key="2">
    <source>
        <dbReference type="Proteomes" id="UP000673691"/>
    </source>
</evidence>